<organism evidence="1 2">
    <name type="scientific">Rehmannia glutinosa</name>
    <name type="common">Chinese foxglove</name>
    <dbReference type="NCBI Taxonomy" id="99300"/>
    <lineage>
        <taxon>Eukaryota</taxon>
        <taxon>Viridiplantae</taxon>
        <taxon>Streptophyta</taxon>
        <taxon>Embryophyta</taxon>
        <taxon>Tracheophyta</taxon>
        <taxon>Spermatophyta</taxon>
        <taxon>Magnoliopsida</taxon>
        <taxon>eudicotyledons</taxon>
        <taxon>Gunneridae</taxon>
        <taxon>Pentapetalae</taxon>
        <taxon>asterids</taxon>
        <taxon>lamiids</taxon>
        <taxon>Lamiales</taxon>
        <taxon>Orobanchaceae</taxon>
        <taxon>Rehmannieae</taxon>
        <taxon>Rehmannia</taxon>
    </lineage>
</organism>
<dbReference type="PANTHER" id="PTHR47481">
    <property type="match status" value="1"/>
</dbReference>
<evidence type="ECO:0000313" key="1">
    <source>
        <dbReference type="EMBL" id="KAK6137336.1"/>
    </source>
</evidence>
<protein>
    <recommendedName>
        <fullName evidence="3">Retrotransposon Copia-like N-terminal domain-containing protein</fullName>
    </recommendedName>
</protein>
<keyword evidence="2" id="KW-1185">Reference proteome</keyword>
<proteinExistence type="predicted"/>
<evidence type="ECO:0008006" key="3">
    <source>
        <dbReference type="Google" id="ProtNLM"/>
    </source>
</evidence>
<reference evidence="1 2" key="1">
    <citation type="journal article" date="2021" name="Comput. Struct. Biotechnol. J.">
        <title>De novo genome assembly of the potent medicinal plant Rehmannia glutinosa using nanopore technology.</title>
        <authorList>
            <person name="Ma L."/>
            <person name="Dong C."/>
            <person name="Song C."/>
            <person name="Wang X."/>
            <person name="Zheng X."/>
            <person name="Niu Y."/>
            <person name="Chen S."/>
            <person name="Feng W."/>
        </authorList>
    </citation>
    <scope>NUCLEOTIDE SEQUENCE [LARGE SCALE GENOMIC DNA]</scope>
    <source>
        <strain evidence="1">DH-2019</strain>
    </source>
</reference>
<accession>A0ABR0VT07</accession>
<name>A0ABR0VT07_REHGL</name>
<gene>
    <name evidence="1" type="ORF">DH2020_028917</name>
</gene>
<dbReference type="Proteomes" id="UP001318860">
    <property type="component" value="Unassembled WGS sequence"/>
</dbReference>
<sequence>MDCSASSIVSPIPHFTPMNLRLDRTNYQFWRAHVLSTVRAHGFESILFGDCPVPEASITSTSEGTSTTSINPAYVLWMRRDQFLLSWMLASIGESMLGHVSRCTTTSALWSVLEKLFQTSSKARILQIRFMLQTLKKCDMSIDDYILKMRSFADDLNSVGQHITDEELLRLQNQVASTQVALHAATTSLQSPNANVMFNPRHNSGRGRGFRGRGGFRACGNQCYRLFDISFQGIETPPTSSSGTGSP</sequence>
<dbReference type="Pfam" id="PF14223">
    <property type="entry name" value="Retrotran_gag_2"/>
    <property type="match status" value="1"/>
</dbReference>
<evidence type="ECO:0000313" key="2">
    <source>
        <dbReference type="Proteomes" id="UP001318860"/>
    </source>
</evidence>
<comment type="caution">
    <text evidence="1">The sequence shown here is derived from an EMBL/GenBank/DDBJ whole genome shotgun (WGS) entry which is preliminary data.</text>
</comment>
<dbReference type="EMBL" id="JABTTQ020000848">
    <property type="protein sequence ID" value="KAK6137336.1"/>
    <property type="molecule type" value="Genomic_DNA"/>
</dbReference>
<dbReference type="PANTHER" id="PTHR47481:SF28">
    <property type="entry name" value="RETROTRANSPOSON COPIA-LIKE N-TERMINAL DOMAIN-CONTAINING PROTEIN"/>
    <property type="match status" value="1"/>
</dbReference>